<gene>
    <name evidence="2" type="ORF">EZS28_011417</name>
</gene>
<evidence type="ECO:0000256" key="1">
    <source>
        <dbReference type="SAM" id="Phobius"/>
    </source>
</evidence>
<protein>
    <submittedName>
        <fullName evidence="2">Uncharacterized protein</fullName>
    </submittedName>
</protein>
<sequence>MVFLGYQYGIKPYIDVGIVRQMHKYFIPFVIAFALFSYIYLCQAYEGKIDYQNADTFEYIYPYDGLLYTQATTLKALRRLWVLCHAPRSSLLVDQWMVLLEQGIMEFFYTIYARF</sequence>
<evidence type="ECO:0000313" key="3">
    <source>
        <dbReference type="Proteomes" id="UP000324800"/>
    </source>
</evidence>
<name>A0A5J4WDL1_9EUKA</name>
<accession>A0A5J4WDL1</accession>
<keyword evidence="1" id="KW-0812">Transmembrane</keyword>
<keyword evidence="1" id="KW-1133">Transmembrane helix</keyword>
<comment type="caution">
    <text evidence="2">The sequence shown here is derived from an EMBL/GenBank/DDBJ whole genome shotgun (WGS) entry which is preliminary data.</text>
</comment>
<feature type="transmembrane region" description="Helical" evidence="1">
    <location>
        <begin position="25"/>
        <end position="42"/>
    </location>
</feature>
<proteinExistence type="predicted"/>
<dbReference type="Proteomes" id="UP000324800">
    <property type="component" value="Unassembled WGS sequence"/>
</dbReference>
<dbReference type="AlphaFoldDB" id="A0A5J4WDL1"/>
<evidence type="ECO:0000313" key="2">
    <source>
        <dbReference type="EMBL" id="KAA6393057.1"/>
    </source>
</evidence>
<reference evidence="2 3" key="1">
    <citation type="submission" date="2019-03" db="EMBL/GenBank/DDBJ databases">
        <title>Single cell metagenomics reveals metabolic interactions within the superorganism composed of flagellate Streblomastix strix and complex community of Bacteroidetes bacteria on its surface.</title>
        <authorList>
            <person name="Treitli S.C."/>
            <person name="Kolisko M."/>
            <person name="Husnik F."/>
            <person name="Keeling P."/>
            <person name="Hampl V."/>
        </authorList>
    </citation>
    <scope>NUCLEOTIDE SEQUENCE [LARGE SCALE GENOMIC DNA]</scope>
    <source>
        <strain evidence="2">ST1C</strain>
    </source>
</reference>
<keyword evidence="1" id="KW-0472">Membrane</keyword>
<dbReference type="EMBL" id="SNRW01002354">
    <property type="protein sequence ID" value="KAA6393057.1"/>
    <property type="molecule type" value="Genomic_DNA"/>
</dbReference>
<organism evidence="2 3">
    <name type="scientific">Streblomastix strix</name>
    <dbReference type="NCBI Taxonomy" id="222440"/>
    <lineage>
        <taxon>Eukaryota</taxon>
        <taxon>Metamonada</taxon>
        <taxon>Preaxostyla</taxon>
        <taxon>Oxymonadida</taxon>
        <taxon>Streblomastigidae</taxon>
        <taxon>Streblomastix</taxon>
    </lineage>
</organism>